<dbReference type="InParanoid" id="A0A165HTH1"/>
<reference evidence="1 2" key="1">
    <citation type="journal article" date="2016" name="Mol. Biol. Evol.">
        <title>Comparative Genomics of Early-Diverging Mushroom-Forming Fungi Provides Insights into the Origins of Lignocellulose Decay Capabilities.</title>
        <authorList>
            <person name="Nagy L.G."/>
            <person name="Riley R."/>
            <person name="Tritt A."/>
            <person name="Adam C."/>
            <person name="Daum C."/>
            <person name="Floudas D."/>
            <person name="Sun H."/>
            <person name="Yadav J.S."/>
            <person name="Pangilinan J."/>
            <person name="Larsson K.H."/>
            <person name="Matsuura K."/>
            <person name="Barry K."/>
            <person name="Labutti K."/>
            <person name="Kuo R."/>
            <person name="Ohm R.A."/>
            <person name="Bhattacharya S.S."/>
            <person name="Shirouzu T."/>
            <person name="Yoshinaga Y."/>
            <person name="Martin F.M."/>
            <person name="Grigoriev I.V."/>
            <person name="Hibbett D.S."/>
        </authorList>
    </citation>
    <scope>NUCLEOTIDE SEQUENCE [LARGE SCALE GENOMIC DNA]</scope>
    <source>
        <strain evidence="1 2">HHB12029</strain>
    </source>
</reference>
<feature type="non-terminal residue" evidence="1">
    <location>
        <position position="1"/>
    </location>
</feature>
<keyword evidence="2" id="KW-1185">Reference proteome</keyword>
<name>A0A165HTH1_EXIGL</name>
<dbReference type="EMBL" id="KV426008">
    <property type="protein sequence ID" value="KZV92441.1"/>
    <property type="molecule type" value="Genomic_DNA"/>
</dbReference>
<dbReference type="AlphaFoldDB" id="A0A165HTH1"/>
<evidence type="ECO:0000313" key="1">
    <source>
        <dbReference type="EMBL" id="KZV92441.1"/>
    </source>
</evidence>
<evidence type="ECO:0000313" key="2">
    <source>
        <dbReference type="Proteomes" id="UP000077266"/>
    </source>
</evidence>
<sequence>AIPPWEGRQLYTAQVDPHLIWGCEVTGVGTTSQLSQLEDVQHTFLRRLLGLQKRSQLCILFSETGLWPLKFRRLALQLRYLCYTLTLPLTHPASHAVRESIQAAHSTDSGWFRDLQ</sequence>
<organism evidence="1 2">
    <name type="scientific">Exidia glandulosa HHB12029</name>
    <dbReference type="NCBI Taxonomy" id="1314781"/>
    <lineage>
        <taxon>Eukaryota</taxon>
        <taxon>Fungi</taxon>
        <taxon>Dikarya</taxon>
        <taxon>Basidiomycota</taxon>
        <taxon>Agaricomycotina</taxon>
        <taxon>Agaricomycetes</taxon>
        <taxon>Auriculariales</taxon>
        <taxon>Exidiaceae</taxon>
        <taxon>Exidia</taxon>
    </lineage>
</organism>
<protein>
    <submittedName>
        <fullName evidence="1">Uncharacterized protein</fullName>
    </submittedName>
</protein>
<dbReference type="OrthoDB" id="3065006at2759"/>
<dbReference type="STRING" id="1314781.A0A165HTH1"/>
<accession>A0A165HTH1</accession>
<gene>
    <name evidence="1" type="ORF">EXIGLDRAFT_594270</name>
</gene>
<proteinExistence type="predicted"/>
<dbReference type="Proteomes" id="UP000077266">
    <property type="component" value="Unassembled WGS sequence"/>
</dbReference>
<feature type="non-terminal residue" evidence="1">
    <location>
        <position position="116"/>
    </location>
</feature>